<gene>
    <name evidence="1" type="ORF">DF185_16585</name>
</gene>
<dbReference type="RefSeq" id="WP_110361885.1">
    <property type="nucleotide sequence ID" value="NZ_QFLI01000008.1"/>
</dbReference>
<reference evidence="1 2" key="1">
    <citation type="submission" date="2018-05" db="EMBL/GenBank/DDBJ databases">
        <title>Marinifilum breve JC075T sp. nov., a marine bacterium isolated from Yongle Blue Hole in the South China Sea.</title>
        <authorList>
            <person name="Fu T."/>
        </authorList>
    </citation>
    <scope>NUCLEOTIDE SEQUENCE [LARGE SCALE GENOMIC DNA]</scope>
    <source>
        <strain evidence="1 2">JC075</strain>
    </source>
</reference>
<dbReference type="SUPFAM" id="SSF82171">
    <property type="entry name" value="DPP6 N-terminal domain-like"/>
    <property type="match status" value="1"/>
</dbReference>
<organism evidence="1 2">
    <name type="scientific">Marinifilum breve</name>
    <dbReference type="NCBI Taxonomy" id="2184082"/>
    <lineage>
        <taxon>Bacteria</taxon>
        <taxon>Pseudomonadati</taxon>
        <taxon>Bacteroidota</taxon>
        <taxon>Bacteroidia</taxon>
        <taxon>Marinilabiliales</taxon>
        <taxon>Marinifilaceae</taxon>
    </lineage>
</organism>
<dbReference type="PROSITE" id="PS51257">
    <property type="entry name" value="PROKAR_LIPOPROTEIN"/>
    <property type="match status" value="1"/>
</dbReference>
<sequence length="308" mass="35628">MKNYTYTLSLLVILLVSCRHSSQVNKEESISSEQENYNWVKYDPILLSDQLPKKVDEQSGMIWHNDLIWVNNDSGGAATLYAYNKNGELKQQLNIEGVSNQDWEALAEDEKYFYIGEFGNNNGTRKNLKIFSLDKSKIHDKPELSIKADEISFVWADQKEFKRRKHNHNFDCEAFLSYGDSLYFFTKNWENQKTRMYVMEKSVKHHDLNPKVEFDTDFMVTGADISSDGKLVALVGYKDYKTYMILFYNFIGSDFFGGEHIRLDLSSLGGAQTEGVVFTDTNNLLINTEATKQAQAVYKIDWKQLIKN</sequence>
<comment type="caution">
    <text evidence="1">The sequence shown here is derived from an EMBL/GenBank/DDBJ whole genome shotgun (WGS) entry which is preliminary data.</text>
</comment>
<name>A0A2V3ZXV5_9BACT</name>
<proteinExistence type="predicted"/>
<dbReference type="OrthoDB" id="9798438at2"/>
<evidence type="ECO:0000313" key="2">
    <source>
        <dbReference type="Proteomes" id="UP000248079"/>
    </source>
</evidence>
<dbReference type="EMBL" id="QFLI01000008">
    <property type="protein sequence ID" value="PXX97953.1"/>
    <property type="molecule type" value="Genomic_DNA"/>
</dbReference>
<protein>
    <recommendedName>
        <fullName evidence="3">T9SS C-terminal target domain-containing protein</fullName>
    </recommendedName>
</protein>
<dbReference type="AlphaFoldDB" id="A0A2V3ZXV5"/>
<evidence type="ECO:0000313" key="1">
    <source>
        <dbReference type="EMBL" id="PXX97953.1"/>
    </source>
</evidence>
<accession>A0A2V3ZXV5</accession>
<dbReference type="Proteomes" id="UP000248079">
    <property type="component" value="Unassembled WGS sequence"/>
</dbReference>
<evidence type="ECO:0008006" key="3">
    <source>
        <dbReference type="Google" id="ProtNLM"/>
    </source>
</evidence>
<keyword evidence="2" id="KW-1185">Reference proteome</keyword>